<dbReference type="EMBL" id="PFEQ01000015">
    <property type="protein sequence ID" value="PJE73827.1"/>
    <property type="molecule type" value="Genomic_DNA"/>
</dbReference>
<name>A0A2M8LB22_9BACT</name>
<gene>
    <name evidence="1" type="ORF">COV01_03905</name>
</gene>
<dbReference type="AlphaFoldDB" id="A0A2M8LB22"/>
<proteinExistence type="predicted"/>
<sequence>MNVDYNNRYDIADQFSKKRPSFEEVLEFGRRPKIGFSNWVEDGKIRFGNSADSEGVLMALIGERGFNRVIRQLKKEMIGTQISVKYVAEVDGKIVVTARSQWEDWSEETDDEGNSWRETQFDHAEATLRGRSGKFESIKVKVS</sequence>
<organism evidence="1 2">
    <name type="scientific">Candidatus Taylorbacteria bacterium CG10_big_fil_rev_8_21_14_0_10_41_48</name>
    <dbReference type="NCBI Taxonomy" id="1975024"/>
    <lineage>
        <taxon>Bacteria</taxon>
        <taxon>Candidatus Tayloriibacteriota</taxon>
    </lineage>
</organism>
<comment type="caution">
    <text evidence="1">The sequence shown here is derived from an EMBL/GenBank/DDBJ whole genome shotgun (WGS) entry which is preliminary data.</text>
</comment>
<evidence type="ECO:0000313" key="1">
    <source>
        <dbReference type="EMBL" id="PJE73827.1"/>
    </source>
</evidence>
<dbReference type="Proteomes" id="UP000228700">
    <property type="component" value="Unassembled WGS sequence"/>
</dbReference>
<accession>A0A2M8LB22</accession>
<reference evidence="2" key="1">
    <citation type="submission" date="2017-09" db="EMBL/GenBank/DDBJ databases">
        <title>Depth-based differentiation of microbial function through sediment-hosted aquifers and enrichment of novel symbionts in the deep terrestrial subsurface.</title>
        <authorList>
            <person name="Probst A.J."/>
            <person name="Ladd B."/>
            <person name="Jarett J.K."/>
            <person name="Geller-Mcgrath D.E."/>
            <person name="Sieber C.M.K."/>
            <person name="Emerson J.B."/>
            <person name="Anantharaman K."/>
            <person name="Thomas B.C."/>
            <person name="Malmstrom R."/>
            <person name="Stieglmeier M."/>
            <person name="Klingl A."/>
            <person name="Woyke T."/>
            <person name="Ryan C.M."/>
            <person name="Banfield J.F."/>
        </authorList>
    </citation>
    <scope>NUCLEOTIDE SEQUENCE [LARGE SCALE GENOMIC DNA]</scope>
</reference>
<protein>
    <submittedName>
        <fullName evidence="1">Uncharacterized protein</fullName>
    </submittedName>
</protein>
<evidence type="ECO:0000313" key="2">
    <source>
        <dbReference type="Proteomes" id="UP000228700"/>
    </source>
</evidence>